<evidence type="ECO:0000256" key="2">
    <source>
        <dbReference type="ARBA" id="ARBA00023186"/>
    </source>
</evidence>
<protein>
    <submittedName>
        <fullName evidence="5">Urease accessory protein D-like</fullName>
    </submittedName>
</protein>
<dbReference type="GeneID" id="118430601"/>
<reference evidence="5" key="2">
    <citation type="submission" date="2025-08" db="UniProtKB">
        <authorList>
            <consortium name="RefSeq"/>
        </authorList>
    </citation>
    <scope>IDENTIFICATION</scope>
    <source>
        <strain evidence="5">S238N-H82</strain>
        <tissue evidence="5">Testes</tissue>
    </source>
</reference>
<dbReference type="OrthoDB" id="5550464at2759"/>
<dbReference type="HAMAP" id="MF_01384">
    <property type="entry name" value="UreD"/>
    <property type="match status" value="1"/>
</dbReference>
<gene>
    <name evidence="5" type="primary">LOC118430601</name>
</gene>
<dbReference type="KEGG" id="bfo:118430601"/>
<dbReference type="OMA" id="CFRSASY"/>
<evidence type="ECO:0000256" key="1">
    <source>
        <dbReference type="ARBA" id="ARBA00007177"/>
    </source>
</evidence>
<sequence length="316" mass="35691">MTKEMDLSVCTEEDESETNYRTEKPQCRPEARGRAVFQPTWENGQLVAVTNTVLQYTYPLKLLLPQNVSKTKTCQWLYVITYGGGLVAGDNIQLDIELAKDCTVVVTTQASTKVFHSVDNLVTCQTVGAHVGAGSLLVFLPDPVVCYKDAAYRQEQVFHLNQGSSLVLLDWYTSGRMARGECWEFQSYHSTNSIYLEDKLVFRDVVCLQDTPLLPVHQAMAQYHVVGMCVLIGPALSDLYNKLLKELGRSKPYGYKYTKEVVVSISPLRFEREGEEIHGTVVRVMAYTTTQVFTEMERILQDLFPRLGGNPFANKY</sequence>
<evidence type="ECO:0000256" key="3">
    <source>
        <dbReference type="SAM" id="MobiDB-lite"/>
    </source>
</evidence>
<feature type="region of interest" description="Disordered" evidence="3">
    <location>
        <begin position="1"/>
        <end position="25"/>
    </location>
</feature>
<keyword evidence="2" id="KW-0143">Chaperone</keyword>
<proteinExistence type="inferred from homology"/>
<dbReference type="AlphaFoldDB" id="A0A9J7MCG5"/>
<dbReference type="Pfam" id="PF01774">
    <property type="entry name" value="UreD"/>
    <property type="match status" value="1"/>
</dbReference>
<dbReference type="GO" id="GO:0019627">
    <property type="term" value="P:urea metabolic process"/>
    <property type="evidence" value="ECO:0000318"/>
    <property type="project" value="GO_Central"/>
</dbReference>
<evidence type="ECO:0000313" key="5">
    <source>
        <dbReference type="RefSeq" id="XP_035697469.1"/>
    </source>
</evidence>
<evidence type="ECO:0000313" key="4">
    <source>
        <dbReference type="Proteomes" id="UP000001554"/>
    </source>
</evidence>
<dbReference type="PANTHER" id="PTHR33643">
    <property type="entry name" value="UREASE ACCESSORY PROTEIN D"/>
    <property type="match status" value="1"/>
</dbReference>
<dbReference type="GO" id="GO:0016151">
    <property type="term" value="F:nickel cation binding"/>
    <property type="evidence" value="ECO:0007669"/>
    <property type="project" value="InterPro"/>
</dbReference>
<keyword evidence="4" id="KW-1185">Reference proteome</keyword>
<accession>A0A9J7MCG5</accession>
<dbReference type="Proteomes" id="UP000001554">
    <property type="component" value="Chromosome 14"/>
</dbReference>
<organism evidence="4 5">
    <name type="scientific">Branchiostoma floridae</name>
    <name type="common">Florida lancelet</name>
    <name type="synonym">Amphioxus</name>
    <dbReference type="NCBI Taxonomy" id="7739"/>
    <lineage>
        <taxon>Eukaryota</taxon>
        <taxon>Metazoa</taxon>
        <taxon>Chordata</taxon>
        <taxon>Cephalochordata</taxon>
        <taxon>Leptocardii</taxon>
        <taxon>Amphioxiformes</taxon>
        <taxon>Branchiostomatidae</taxon>
        <taxon>Branchiostoma</taxon>
    </lineage>
</organism>
<dbReference type="InterPro" id="IPR002669">
    <property type="entry name" value="UreD"/>
</dbReference>
<name>A0A9J7MCG5_BRAFL</name>
<dbReference type="PANTHER" id="PTHR33643:SF1">
    <property type="entry name" value="UREASE ACCESSORY PROTEIN D"/>
    <property type="match status" value="1"/>
</dbReference>
<dbReference type="GO" id="GO:0018237">
    <property type="term" value="F:urease activator activity"/>
    <property type="evidence" value="ECO:0000318"/>
    <property type="project" value="GO_Central"/>
</dbReference>
<reference evidence="4" key="1">
    <citation type="journal article" date="2020" name="Nat. Ecol. Evol.">
        <title>Deeply conserved synteny resolves early events in vertebrate evolution.</title>
        <authorList>
            <person name="Simakov O."/>
            <person name="Marletaz F."/>
            <person name="Yue J.X."/>
            <person name="O'Connell B."/>
            <person name="Jenkins J."/>
            <person name="Brandt A."/>
            <person name="Calef R."/>
            <person name="Tung C.H."/>
            <person name="Huang T.K."/>
            <person name="Schmutz J."/>
            <person name="Satoh N."/>
            <person name="Yu J.K."/>
            <person name="Putnam N.H."/>
            <person name="Green R.E."/>
            <person name="Rokhsar D.S."/>
        </authorList>
    </citation>
    <scope>NUCLEOTIDE SEQUENCE [LARGE SCALE GENOMIC DNA]</scope>
    <source>
        <strain evidence="4">S238N-H82</strain>
    </source>
</reference>
<dbReference type="RefSeq" id="XP_035697469.1">
    <property type="nucleotide sequence ID" value="XM_035841576.1"/>
</dbReference>
<comment type="similarity">
    <text evidence="1">Belongs to the UreD family.</text>
</comment>